<evidence type="ECO:0000313" key="2">
    <source>
        <dbReference type="EMBL" id="MBG6091796.1"/>
    </source>
</evidence>
<organism evidence="2 3">
    <name type="scientific">Actinomadura viridis</name>
    <dbReference type="NCBI Taxonomy" id="58110"/>
    <lineage>
        <taxon>Bacteria</taxon>
        <taxon>Bacillati</taxon>
        <taxon>Actinomycetota</taxon>
        <taxon>Actinomycetes</taxon>
        <taxon>Streptosporangiales</taxon>
        <taxon>Thermomonosporaceae</taxon>
        <taxon>Actinomadura</taxon>
    </lineage>
</organism>
<evidence type="ECO:0000313" key="3">
    <source>
        <dbReference type="Proteomes" id="UP000614047"/>
    </source>
</evidence>
<protein>
    <submittedName>
        <fullName evidence="2">Uncharacterized protein</fullName>
    </submittedName>
</protein>
<gene>
    <name evidence="2" type="ORF">IW256_005909</name>
</gene>
<proteinExistence type="predicted"/>
<dbReference type="Proteomes" id="UP000614047">
    <property type="component" value="Unassembled WGS sequence"/>
</dbReference>
<evidence type="ECO:0000256" key="1">
    <source>
        <dbReference type="SAM" id="MobiDB-lite"/>
    </source>
</evidence>
<reference evidence="2" key="1">
    <citation type="submission" date="2020-11" db="EMBL/GenBank/DDBJ databases">
        <title>Sequencing the genomes of 1000 actinobacteria strains.</title>
        <authorList>
            <person name="Klenk H.-P."/>
        </authorList>
    </citation>
    <scope>NUCLEOTIDE SEQUENCE</scope>
    <source>
        <strain evidence="2">DSM 43175</strain>
    </source>
</reference>
<keyword evidence="3" id="KW-1185">Reference proteome</keyword>
<comment type="caution">
    <text evidence="2">The sequence shown here is derived from an EMBL/GenBank/DDBJ whole genome shotgun (WGS) entry which is preliminary data.</text>
</comment>
<dbReference type="AlphaFoldDB" id="A0A931DQ89"/>
<accession>A0A931DQ89</accession>
<name>A0A931DQ89_9ACTN</name>
<sequence>MKARETEGVFVRHRQGTGESAGRWPRAGAARLTLKGTASR</sequence>
<feature type="region of interest" description="Disordered" evidence="1">
    <location>
        <begin position="1"/>
        <end position="24"/>
    </location>
</feature>
<dbReference type="EMBL" id="JADOUA010000001">
    <property type="protein sequence ID" value="MBG6091796.1"/>
    <property type="molecule type" value="Genomic_DNA"/>
</dbReference>